<dbReference type="GO" id="GO:0016853">
    <property type="term" value="F:isomerase activity"/>
    <property type="evidence" value="ECO:0007669"/>
    <property type="project" value="UniProtKB-KW"/>
</dbReference>
<comment type="caution">
    <text evidence="2">The sequence shown here is derived from an EMBL/GenBank/DDBJ whole genome shotgun (WGS) entry which is preliminary data.</text>
</comment>
<protein>
    <submittedName>
        <fullName evidence="2">Sugar phosphate isomerase/epimerase</fullName>
    </submittedName>
</protein>
<reference evidence="2 3" key="1">
    <citation type="submission" date="2023-07" db="EMBL/GenBank/DDBJ databases">
        <title>Genomic Encyclopedia of Type Strains, Phase IV (KMG-IV): sequencing the most valuable type-strain genomes for metagenomic binning, comparative biology and taxonomic classification.</title>
        <authorList>
            <person name="Goeker M."/>
        </authorList>
    </citation>
    <scope>NUCLEOTIDE SEQUENCE [LARGE SCALE GENOMIC DNA]</scope>
    <source>
        <strain evidence="2 3">DSM 17740</strain>
    </source>
</reference>
<evidence type="ECO:0000313" key="3">
    <source>
        <dbReference type="Proteomes" id="UP001232445"/>
    </source>
</evidence>
<dbReference type="PANTHER" id="PTHR12110:SF41">
    <property type="entry name" value="INOSOSE DEHYDRATASE"/>
    <property type="match status" value="1"/>
</dbReference>
<dbReference type="PANTHER" id="PTHR12110">
    <property type="entry name" value="HYDROXYPYRUVATE ISOMERASE"/>
    <property type="match status" value="1"/>
</dbReference>
<keyword evidence="3" id="KW-1185">Reference proteome</keyword>
<sequence length="291" mass="33370">MKRPFPLGIISDEVSQDLQEVIQFARKFDLDALELRSVNDKVIHQLTHEEIDRIDQQVKAAGLRICALSTPLFKCELSEKEVGEHLEMLHRIAEIAQHLQARIIRGFSFWSRKEVDWSRAFDRIIRHFERVVPVLEKYGLIMALEFDPAVYAHNARKVRKIIDSIDSPHIQGLYDPGNDIWDPEGEIPFPDGYEHLANKICHIHLKDAVKSPEGVQAVAIGKGEVDYRGLFKRLQADRYKGYLVVETHYRLKSKLTEEQLKRPSGNSFSEGGYEASTECVQSLDQLLAEVV</sequence>
<dbReference type="Gene3D" id="3.20.20.150">
    <property type="entry name" value="Divalent-metal-dependent TIM barrel enzymes"/>
    <property type="match status" value="1"/>
</dbReference>
<accession>A0ABU0CSU8</accession>
<proteinExistence type="predicted"/>
<dbReference type="InterPro" id="IPR036237">
    <property type="entry name" value="Xyl_isomerase-like_sf"/>
</dbReference>
<gene>
    <name evidence="2" type="ORF">J2S00_001351</name>
</gene>
<keyword evidence="2" id="KW-0413">Isomerase</keyword>
<dbReference type="EMBL" id="JAUSUQ010000004">
    <property type="protein sequence ID" value="MDQ0338565.1"/>
    <property type="molecule type" value="Genomic_DNA"/>
</dbReference>
<dbReference type="InterPro" id="IPR050312">
    <property type="entry name" value="IolE/XylAMocC-like"/>
</dbReference>
<evidence type="ECO:0000259" key="1">
    <source>
        <dbReference type="Pfam" id="PF01261"/>
    </source>
</evidence>
<name>A0ABU0CSU8_9BACI</name>
<dbReference type="Proteomes" id="UP001232445">
    <property type="component" value="Unassembled WGS sequence"/>
</dbReference>
<dbReference type="RefSeq" id="WP_307337134.1">
    <property type="nucleotide sequence ID" value="NZ_JAUSUQ010000004.1"/>
</dbReference>
<feature type="domain" description="Xylose isomerase-like TIM barrel" evidence="1">
    <location>
        <begin position="23"/>
        <end position="253"/>
    </location>
</feature>
<evidence type="ECO:0000313" key="2">
    <source>
        <dbReference type="EMBL" id="MDQ0338565.1"/>
    </source>
</evidence>
<dbReference type="SUPFAM" id="SSF51658">
    <property type="entry name" value="Xylose isomerase-like"/>
    <property type="match status" value="1"/>
</dbReference>
<dbReference type="Pfam" id="PF01261">
    <property type="entry name" value="AP_endonuc_2"/>
    <property type="match status" value="1"/>
</dbReference>
<dbReference type="InterPro" id="IPR013022">
    <property type="entry name" value="Xyl_isomerase-like_TIM-brl"/>
</dbReference>
<organism evidence="2 3">
    <name type="scientific">Caldalkalibacillus uzonensis</name>
    <dbReference type="NCBI Taxonomy" id="353224"/>
    <lineage>
        <taxon>Bacteria</taxon>
        <taxon>Bacillati</taxon>
        <taxon>Bacillota</taxon>
        <taxon>Bacilli</taxon>
        <taxon>Bacillales</taxon>
        <taxon>Bacillaceae</taxon>
        <taxon>Caldalkalibacillus</taxon>
    </lineage>
</organism>